<evidence type="ECO:0000313" key="4">
    <source>
        <dbReference type="EMBL" id="TCT05432.1"/>
    </source>
</evidence>
<keyword evidence="1 2" id="KW-0732">Signal</keyword>
<dbReference type="RefSeq" id="WP_132807712.1">
    <property type="nucleotide sequence ID" value="NZ_SMAK01000013.1"/>
</dbReference>
<name>A0A4R3LXT4_9HYPH</name>
<dbReference type="SUPFAM" id="SSF50882">
    <property type="entry name" value="beta-Barrel protease inhibitors"/>
    <property type="match status" value="1"/>
</dbReference>
<proteinExistence type="predicted"/>
<keyword evidence="5" id="KW-1185">Reference proteome</keyword>
<evidence type="ECO:0000256" key="2">
    <source>
        <dbReference type="SAM" id="SignalP"/>
    </source>
</evidence>
<evidence type="ECO:0000259" key="3">
    <source>
        <dbReference type="Pfam" id="PF02974"/>
    </source>
</evidence>
<evidence type="ECO:0000256" key="1">
    <source>
        <dbReference type="ARBA" id="ARBA00022729"/>
    </source>
</evidence>
<dbReference type="AlphaFoldDB" id="A0A4R3LXT4"/>
<evidence type="ECO:0000313" key="5">
    <source>
        <dbReference type="Proteomes" id="UP000295678"/>
    </source>
</evidence>
<dbReference type="EMBL" id="SMAK01000013">
    <property type="protein sequence ID" value="TCT05432.1"/>
    <property type="molecule type" value="Genomic_DNA"/>
</dbReference>
<dbReference type="GO" id="GO:0004866">
    <property type="term" value="F:endopeptidase inhibitor activity"/>
    <property type="evidence" value="ECO:0007669"/>
    <property type="project" value="InterPro"/>
</dbReference>
<comment type="caution">
    <text evidence="4">The sequence shown here is derived from an EMBL/GenBank/DDBJ whole genome shotgun (WGS) entry which is preliminary data.</text>
</comment>
<feature type="chain" id="PRO_5020550631" evidence="2">
    <location>
        <begin position="19"/>
        <end position="123"/>
    </location>
</feature>
<organism evidence="4 5">
    <name type="scientific">Tepidamorphus gemmatus</name>
    <dbReference type="NCBI Taxonomy" id="747076"/>
    <lineage>
        <taxon>Bacteria</taxon>
        <taxon>Pseudomonadati</taxon>
        <taxon>Pseudomonadota</taxon>
        <taxon>Alphaproteobacteria</taxon>
        <taxon>Hyphomicrobiales</taxon>
        <taxon>Tepidamorphaceae</taxon>
        <taxon>Tepidamorphus</taxon>
    </lineage>
</organism>
<dbReference type="InterPro" id="IPR021140">
    <property type="entry name" value="Inh/Omp19"/>
</dbReference>
<dbReference type="Proteomes" id="UP000295678">
    <property type="component" value="Unassembled WGS sequence"/>
</dbReference>
<feature type="domain" description="Alkaline proteinase inhibitor/ Outer membrane lipoprotein Omp19" evidence="3">
    <location>
        <begin position="30"/>
        <end position="105"/>
    </location>
</feature>
<protein>
    <submittedName>
        <fullName evidence="4">Protease inhibitor Inh</fullName>
    </submittedName>
</protein>
<feature type="signal peptide" evidence="2">
    <location>
        <begin position="1"/>
        <end position="18"/>
    </location>
</feature>
<accession>A0A4R3LXT4</accession>
<dbReference type="Pfam" id="PF02974">
    <property type="entry name" value="Inh"/>
    <property type="match status" value="1"/>
</dbReference>
<dbReference type="Gene3D" id="2.40.128.10">
    <property type="match status" value="1"/>
</dbReference>
<reference evidence="4 5" key="1">
    <citation type="submission" date="2019-03" db="EMBL/GenBank/DDBJ databases">
        <title>Genomic Encyclopedia of Type Strains, Phase IV (KMG-IV): sequencing the most valuable type-strain genomes for metagenomic binning, comparative biology and taxonomic classification.</title>
        <authorList>
            <person name="Goeker M."/>
        </authorList>
    </citation>
    <scope>NUCLEOTIDE SEQUENCE [LARGE SCALE GENOMIC DNA]</scope>
    <source>
        <strain evidence="4 5">DSM 19345</strain>
    </source>
</reference>
<dbReference type="InterPro" id="IPR016085">
    <property type="entry name" value="Protease_inh_B-barrel_dom"/>
</dbReference>
<gene>
    <name evidence="4" type="ORF">EDC22_11354</name>
</gene>
<sequence length="123" mass="13153">MRAAFAAVLLLASTTALLAEPDFALMDESQGLWVLSRADGNSCQLTLGDELMDHDARRLDGAGDCRAVDGSIASATAWRIDAPNTLVFLNAAGKVVLKMKYEEESIVFITSGRQPELDLAPAQ</sequence>